<dbReference type="OrthoDB" id="6937102at2"/>
<evidence type="ECO:0000259" key="4">
    <source>
        <dbReference type="SMART" id="SM00421"/>
    </source>
</evidence>
<dbReference type="InterPro" id="IPR036388">
    <property type="entry name" value="WH-like_DNA-bd_sf"/>
</dbReference>
<evidence type="ECO:0000313" key="6">
    <source>
        <dbReference type="Proteomes" id="UP000032068"/>
    </source>
</evidence>
<keyword evidence="2" id="KW-0238">DNA-binding</keyword>
<evidence type="ECO:0000256" key="2">
    <source>
        <dbReference type="ARBA" id="ARBA00023125"/>
    </source>
</evidence>
<evidence type="ECO:0000313" key="5">
    <source>
        <dbReference type="EMBL" id="KIP89043.1"/>
    </source>
</evidence>
<dbReference type="GO" id="GO:0006355">
    <property type="term" value="P:regulation of DNA-templated transcription"/>
    <property type="evidence" value="ECO:0007669"/>
    <property type="project" value="InterPro"/>
</dbReference>
<feature type="domain" description="HTH luxR-type" evidence="4">
    <location>
        <begin position="145"/>
        <end position="202"/>
    </location>
</feature>
<proteinExistence type="predicted"/>
<keyword evidence="3" id="KW-0804">Transcription</keyword>
<dbReference type="EMBL" id="JXQW01000111">
    <property type="protein sequence ID" value="KIP89043.1"/>
    <property type="molecule type" value="Genomic_DNA"/>
</dbReference>
<keyword evidence="1" id="KW-0805">Transcription regulation</keyword>
<comment type="caution">
    <text evidence="5">The sequence shown here is derived from an EMBL/GenBank/DDBJ whole genome shotgun (WGS) entry which is preliminary data.</text>
</comment>
<dbReference type="Proteomes" id="UP000032068">
    <property type="component" value="Unassembled WGS sequence"/>
</dbReference>
<organism evidence="5 6">
    <name type="scientific">Pseudomonas fulva</name>
    <dbReference type="NCBI Taxonomy" id="47880"/>
    <lineage>
        <taxon>Bacteria</taxon>
        <taxon>Pseudomonadati</taxon>
        <taxon>Pseudomonadota</taxon>
        <taxon>Gammaproteobacteria</taxon>
        <taxon>Pseudomonadales</taxon>
        <taxon>Pseudomonadaceae</taxon>
        <taxon>Pseudomonas</taxon>
    </lineage>
</organism>
<accession>A0A0D0J199</accession>
<dbReference type="AlphaFoldDB" id="A0A0D0J199"/>
<dbReference type="InterPro" id="IPR016032">
    <property type="entry name" value="Sig_transdc_resp-reg_C-effctor"/>
</dbReference>
<dbReference type="Gene3D" id="1.10.10.10">
    <property type="entry name" value="Winged helix-like DNA-binding domain superfamily/Winged helix DNA-binding domain"/>
    <property type="match status" value="1"/>
</dbReference>
<dbReference type="GO" id="GO:0003677">
    <property type="term" value="F:DNA binding"/>
    <property type="evidence" value="ECO:0007669"/>
    <property type="project" value="UniProtKB-KW"/>
</dbReference>
<dbReference type="PANTHER" id="PTHR44688">
    <property type="entry name" value="DNA-BINDING TRANSCRIPTIONAL ACTIVATOR DEVR_DOSR"/>
    <property type="match status" value="1"/>
</dbReference>
<dbReference type="InterPro" id="IPR000792">
    <property type="entry name" value="Tscrpt_reg_LuxR_C"/>
</dbReference>
<reference evidence="5 6" key="1">
    <citation type="submission" date="2014-12" db="EMBL/GenBank/DDBJ databases">
        <title>16Stimator: statistical estimation of ribosomal gene copy numbers from draft genome assemblies.</title>
        <authorList>
            <person name="Perisin M.A."/>
            <person name="Vetter M."/>
            <person name="Gilbert J.A."/>
            <person name="Bergelson J."/>
        </authorList>
    </citation>
    <scope>NUCLEOTIDE SEQUENCE [LARGE SCALE GENOMIC DNA]</scope>
    <source>
        <strain evidence="5 6">MEJ086</strain>
    </source>
</reference>
<dbReference type="RefSeq" id="WP_042556427.1">
    <property type="nucleotide sequence ID" value="NZ_JXQW01000111.1"/>
</dbReference>
<dbReference type="SUPFAM" id="SSF46894">
    <property type="entry name" value="C-terminal effector domain of the bipartite response regulators"/>
    <property type="match status" value="1"/>
</dbReference>
<dbReference type="PANTHER" id="PTHR44688:SF16">
    <property type="entry name" value="DNA-BINDING TRANSCRIPTIONAL ACTIVATOR DEVR_DOSR"/>
    <property type="match status" value="1"/>
</dbReference>
<protein>
    <recommendedName>
        <fullName evidence="4">HTH luxR-type domain-containing protein</fullName>
    </recommendedName>
</protein>
<sequence>MPHSLLPQIGRTIATIGSNQFTIALHGLIAAKLSVDAIHFQSEATLPSAIESAQSLDDVITSNCGESAADDASKLCLEETTENFRHRIVLLRKAPMFSEQESTQLKHLAPLLFSLLEQHLQAHRRRVDISTSIEYRFRERLRETGMKLSEREQQVCLGLLAGHTVPQQAEQLTLTVNTVGSYMRRATAKLGISGRNALMRWLYDSPEDMASAN</sequence>
<dbReference type="SMART" id="SM00421">
    <property type="entry name" value="HTH_LUXR"/>
    <property type="match status" value="1"/>
</dbReference>
<evidence type="ECO:0000256" key="1">
    <source>
        <dbReference type="ARBA" id="ARBA00023015"/>
    </source>
</evidence>
<name>A0A0D0J199_9PSED</name>
<dbReference type="Pfam" id="PF00196">
    <property type="entry name" value="GerE"/>
    <property type="match status" value="1"/>
</dbReference>
<evidence type="ECO:0000256" key="3">
    <source>
        <dbReference type="ARBA" id="ARBA00023163"/>
    </source>
</evidence>
<gene>
    <name evidence="5" type="ORF">RU08_24125</name>
</gene>